<evidence type="ECO:0000256" key="2">
    <source>
        <dbReference type="ARBA" id="ARBA00022475"/>
    </source>
</evidence>
<dbReference type="InterPro" id="IPR045378">
    <property type="entry name" value="LNT_N"/>
</dbReference>
<dbReference type="UniPathway" id="UPA00666"/>
<keyword evidence="3 8" id="KW-0808">Transferase</keyword>
<dbReference type="InterPro" id="IPR004563">
    <property type="entry name" value="Apolipo_AcylTrfase"/>
</dbReference>
<dbReference type="GO" id="GO:0042158">
    <property type="term" value="P:lipoprotein biosynthetic process"/>
    <property type="evidence" value="ECO:0007669"/>
    <property type="project" value="UniProtKB-UniRule"/>
</dbReference>
<evidence type="ECO:0000256" key="9">
    <source>
        <dbReference type="SAM" id="MobiDB-lite"/>
    </source>
</evidence>
<comment type="catalytic activity">
    <reaction evidence="8">
        <text>N-terminal S-1,2-diacyl-sn-glyceryl-L-cysteinyl-[lipoprotein] + a glycerophospholipid = N-acyl-S-1,2-diacyl-sn-glyceryl-L-cysteinyl-[lipoprotein] + a 2-acyl-sn-glycero-3-phospholipid + H(+)</text>
        <dbReference type="Rhea" id="RHEA:48228"/>
        <dbReference type="Rhea" id="RHEA-COMP:14681"/>
        <dbReference type="Rhea" id="RHEA-COMP:14684"/>
        <dbReference type="ChEBI" id="CHEBI:15378"/>
        <dbReference type="ChEBI" id="CHEBI:136912"/>
        <dbReference type="ChEBI" id="CHEBI:140656"/>
        <dbReference type="ChEBI" id="CHEBI:140657"/>
        <dbReference type="ChEBI" id="CHEBI:140660"/>
        <dbReference type="EC" id="2.3.1.269"/>
    </reaction>
</comment>
<gene>
    <name evidence="8" type="primary">lnt</name>
    <name evidence="11" type="ORF">AVDCRST_MAG61-2216</name>
</gene>
<dbReference type="CDD" id="cd07571">
    <property type="entry name" value="ALP_N-acyl_transferase"/>
    <property type="match status" value="1"/>
</dbReference>
<protein>
    <recommendedName>
        <fullName evidence="8">Apolipoprotein N-acyltransferase</fullName>
        <shortName evidence="8">ALP N-acyltransferase</shortName>
        <ecNumber evidence="8">2.3.1.269</ecNumber>
    </recommendedName>
</protein>
<dbReference type="Pfam" id="PF00795">
    <property type="entry name" value="CN_hydrolase"/>
    <property type="match status" value="1"/>
</dbReference>
<comment type="subcellular location">
    <subcellularLocation>
        <location evidence="1 8">Cell membrane</location>
        <topology evidence="1 8">Multi-pass membrane protein</topology>
    </subcellularLocation>
</comment>
<comment type="pathway">
    <text evidence="8">Protein modification; lipoprotein biosynthesis (N-acyl transfer).</text>
</comment>
<keyword evidence="6 8" id="KW-0472">Membrane</keyword>
<comment type="similarity">
    <text evidence="8">Belongs to the CN hydrolase family. Apolipoprotein N-acyltransferase subfamily.</text>
</comment>
<evidence type="ECO:0000256" key="4">
    <source>
        <dbReference type="ARBA" id="ARBA00022692"/>
    </source>
</evidence>
<dbReference type="Pfam" id="PF20154">
    <property type="entry name" value="LNT_N"/>
    <property type="match status" value="1"/>
</dbReference>
<organism evidence="11">
    <name type="scientific">uncultured Friedmanniella sp</name>
    <dbReference type="NCBI Taxonomy" id="335381"/>
    <lineage>
        <taxon>Bacteria</taxon>
        <taxon>Bacillati</taxon>
        <taxon>Actinomycetota</taxon>
        <taxon>Actinomycetes</taxon>
        <taxon>Propionibacteriales</taxon>
        <taxon>Nocardioidaceae</taxon>
        <taxon>Friedmanniella</taxon>
        <taxon>environmental samples</taxon>
    </lineage>
</organism>
<dbReference type="InterPro" id="IPR003010">
    <property type="entry name" value="C-N_Hydrolase"/>
</dbReference>
<name>A0A6J4L0L3_9ACTN</name>
<dbReference type="GO" id="GO:0005886">
    <property type="term" value="C:plasma membrane"/>
    <property type="evidence" value="ECO:0007669"/>
    <property type="project" value="UniProtKB-SubCell"/>
</dbReference>
<dbReference type="GO" id="GO:0016410">
    <property type="term" value="F:N-acyltransferase activity"/>
    <property type="evidence" value="ECO:0007669"/>
    <property type="project" value="UniProtKB-UniRule"/>
</dbReference>
<keyword evidence="4 8" id="KW-0812">Transmembrane</keyword>
<keyword evidence="7 8" id="KW-0012">Acyltransferase</keyword>
<evidence type="ECO:0000256" key="5">
    <source>
        <dbReference type="ARBA" id="ARBA00022989"/>
    </source>
</evidence>
<evidence type="ECO:0000256" key="6">
    <source>
        <dbReference type="ARBA" id="ARBA00023136"/>
    </source>
</evidence>
<evidence type="ECO:0000256" key="3">
    <source>
        <dbReference type="ARBA" id="ARBA00022679"/>
    </source>
</evidence>
<sequence>MSTPLTPAPAAEVVPTAPAAPASGRTGRAARLLPAVAAVAAGALLGLSWQPYGLWPLLLVGVPALTLLVRGLPHRRSFRLGYLFGLGLLSVTISWVHVLGVWVAALLIAFESLFFGLLAVGLTLVLRLPAWPLAAACCWVAVEFAYSRVPFDGFGWVRLAYAAVDTPVAGFFPLIGVAGVSFVVALVGQLVAWLVLRLRRRAPAAAGRVAERPPRGPLLVVAGALVLLVVLGTALRGFQVEPAAGRLGAVRVGIVQGNVPGRGIEALGRARSVTNNHLAQTVELMTKARLGQVPAPDFLLWPENSTDIDPTRDALTRLTVQSAAEVAGVPILVGAVTQGPGADERQTTALWWDPAAGVLARYDKRNLVPFGEWIPFRDQLLPLVPVLAQVGAQSVPGTTPGVLDVAVAGRNVKVGDVICFELAYDRTVYEALTEGAQVSLVQSNNATYGGTGQIEQQFAITRARAMESRREIAVATTNSVSGFIDRNGRVVTRTQEFTADDRVVTMPLRTSLTPAVRVASWLDRGVTLLAVLACGLALVAARSRRAHSAPVGPARAPTPTTERDPS</sequence>
<feature type="transmembrane region" description="Helical" evidence="8">
    <location>
        <begin position="55"/>
        <end position="73"/>
    </location>
</feature>
<feature type="region of interest" description="Disordered" evidence="9">
    <location>
        <begin position="547"/>
        <end position="566"/>
    </location>
</feature>
<dbReference type="EMBL" id="CADCTT010000284">
    <property type="protein sequence ID" value="CAA9318881.1"/>
    <property type="molecule type" value="Genomic_DNA"/>
</dbReference>
<feature type="domain" description="CN hydrolase" evidence="10">
    <location>
        <begin position="250"/>
        <end position="514"/>
    </location>
</feature>
<evidence type="ECO:0000259" key="10">
    <source>
        <dbReference type="PROSITE" id="PS50263"/>
    </source>
</evidence>
<dbReference type="PROSITE" id="PS50263">
    <property type="entry name" value="CN_HYDROLASE"/>
    <property type="match status" value="1"/>
</dbReference>
<dbReference type="AlphaFoldDB" id="A0A6J4L0L3"/>
<feature type="transmembrane region" description="Helical" evidence="8">
    <location>
        <begin position="104"/>
        <end position="126"/>
    </location>
</feature>
<dbReference type="PANTHER" id="PTHR38686">
    <property type="entry name" value="APOLIPOPROTEIN N-ACYLTRANSFERASE"/>
    <property type="match status" value="1"/>
</dbReference>
<proteinExistence type="inferred from homology"/>
<dbReference type="Gene3D" id="3.60.110.10">
    <property type="entry name" value="Carbon-nitrogen hydrolase"/>
    <property type="match status" value="1"/>
</dbReference>
<dbReference type="SUPFAM" id="SSF56317">
    <property type="entry name" value="Carbon-nitrogen hydrolase"/>
    <property type="match status" value="1"/>
</dbReference>
<comment type="function">
    <text evidence="8">Catalyzes the phospholipid dependent N-acylation of the N-terminal cysteine of apolipoprotein, the last step in lipoprotein maturation.</text>
</comment>
<keyword evidence="11" id="KW-0449">Lipoprotein</keyword>
<evidence type="ECO:0000313" key="11">
    <source>
        <dbReference type="EMBL" id="CAA9318881.1"/>
    </source>
</evidence>
<dbReference type="InterPro" id="IPR036526">
    <property type="entry name" value="C-N_Hydrolase_sf"/>
</dbReference>
<feature type="transmembrane region" description="Helical" evidence="8">
    <location>
        <begin position="217"/>
        <end position="238"/>
    </location>
</feature>
<keyword evidence="2 8" id="KW-1003">Cell membrane</keyword>
<keyword evidence="5 8" id="KW-1133">Transmembrane helix</keyword>
<evidence type="ECO:0000256" key="7">
    <source>
        <dbReference type="ARBA" id="ARBA00023315"/>
    </source>
</evidence>
<evidence type="ECO:0000256" key="1">
    <source>
        <dbReference type="ARBA" id="ARBA00004651"/>
    </source>
</evidence>
<accession>A0A6J4L0L3</accession>
<feature type="transmembrane region" description="Helical" evidence="8">
    <location>
        <begin position="171"/>
        <end position="196"/>
    </location>
</feature>
<evidence type="ECO:0000256" key="8">
    <source>
        <dbReference type="HAMAP-Rule" id="MF_01148"/>
    </source>
</evidence>
<dbReference type="NCBIfam" id="TIGR00546">
    <property type="entry name" value="lnt"/>
    <property type="match status" value="1"/>
</dbReference>
<dbReference type="EC" id="2.3.1.269" evidence="8"/>
<dbReference type="PANTHER" id="PTHR38686:SF1">
    <property type="entry name" value="APOLIPOPROTEIN N-ACYLTRANSFERASE"/>
    <property type="match status" value="1"/>
</dbReference>
<dbReference type="HAMAP" id="MF_01148">
    <property type="entry name" value="Lnt"/>
    <property type="match status" value="1"/>
</dbReference>
<reference evidence="11" key="1">
    <citation type="submission" date="2020-02" db="EMBL/GenBank/DDBJ databases">
        <authorList>
            <person name="Meier V. D."/>
        </authorList>
    </citation>
    <scope>NUCLEOTIDE SEQUENCE</scope>
    <source>
        <strain evidence="11">AVDCRST_MAG61</strain>
    </source>
</reference>
<feature type="transmembrane region" description="Helical" evidence="8">
    <location>
        <begin position="133"/>
        <end position="151"/>
    </location>
</feature>
<feature type="transmembrane region" description="Helical" evidence="8">
    <location>
        <begin position="80"/>
        <end position="98"/>
    </location>
</feature>